<gene>
    <name evidence="2" type="ORF">K432DRAFT_400126</name>
</gene>
<accession>A0A8E2EKP2</accession>
<organism evidence="2 3">
    <name type="scientific">Lepidopterella palustris CBS 459.81</name>
    <dbReference type="NCBI Taxonomy" id="1314670"/>
    <lineage>
        <taxon>Eukaryota</taxon>
        <taxon>Fungi</taxon>
        <taxon>Dikarya</taxon>
        <taxon>Ascomycota</taxon>
        <taxon>Pezizomycotina</taxon>
        <taxon>Dothideomycetes</taxon>
        <taxon>Pleosporomycetidae</taxon>
        <taxon>Mytilinidiales</taxon>
        <taxon>Argynnaceae</taxon>
        <taxon>Lepidopterella</taxon>
    </lineage>
</organism>
<evidence type="ECO:0000313" key="2">
    <source>
        <dbReference type="EMBL" id="OCK85626.1"/>
    </source>
</evidence>
<dbReference type="AlphaFoldDB" id="A0A8E2EKP2"/>
<keyword evidence="3" id="KW-1185">Reference proteome</keyword>
<protein>
    <submittedName>
        <fullName evidence="2">Uncharacterized protein</fullName>
    </submittedName>
</protein>
<evidence type="ECO:0000313" key="3">
    <source>
        <dbReference type="Proteomes" id="UP000250266"/>
    </source>
</evidence>
<dbReference type="Proteomes" id="UP000250266">
    <property type="component" value="Unassembled WGS sequence"/>
</dbReference>
<proteinExistence type="predicted"/>
<feature type="compositionally biased region" description="Polar residues" evidence="1">
    <location>
        <begin position="123"/>
        <end position="139"/>
    </location>
</feature>
<dbReference type="EMBL" id="KV744816">
    <property type="protein sequence ID" value="OCK85626.1"/>
    <property type="molecule type" value="Genomic_DNA"/>
</dbReference>
<feature type="region of interest" description="Disordered" evidence="1">
    <location>
        <begin position="123"/>
        <end position="174"/>
    </location>
</feature>
<sequence length="174" mass="19215">MFAASGQPMGSFDENSDDAAQAKRVRPHVIYSKRHFPRPSTGRNAVRLVVSKDALQNDDTLSTLVDENARTFTWAGRDKRILVHPVNFDKQFNVTYTHPVHLSNEETSDDDSASAAAIAYNQKASSTLSRASTANSIQGNPPPRAGRPRMFQDMEADGHRRGPKLESKPHGASW</sequence>
<dbReference type="OrthoDB" id="1047367at2759"/>
<feature type="compositionally biased region" description="Basic and acidic residues" evidence="1">
    <location>
        <begin position="150"/>
        <end position="174"/>
    </location>
</feature>
<reference evidence="2 3" key="1">
    <citation type="journal article" date="2016" name="Nat. Commun.">
        <title>Ectomycorrhizal ecology is imprinted in the genome of the dominant symbiotic fungus Cenococcum geophilum.</title>
        <authorList>
            <consortium name="DOE Joint Genome Institute"/>
            <person name="Peter M."/>
            <person name="Kohler A."/>
            <person name="Ohm R.A."/>
            <person name="Kuo A."/>
            <person name="Krutzmann J."/>
            <person name="Morin E."/>
            <person name="Arend M."/>
            <person name="Barry K.W."/>
            <person name="Binder M."/>
            <person name="Choi C."/>
            <person name="Clum A."/>
            <person name="Copeland A."/>
            <person name="Grisel N."/>
            <person name="Haridas S."/>
            <person name="Kipfer T."/>
            <person name="LaButti K."/>
            <person name="Lindquist E."/>
            <person name="Lipzen A."/>
            <person name="Maire R."/>
            <person name="Meier B."/>
            <person name="Mihaltcheva S."/>
            <person name="Molinier V."/>
            <person name="Murat C."/>
            <person name="Poggeler S."/>
            <person name="Quandt C.A."/>
            <person name="Sperisen C."/>
            <person name="Tritt A."/>
            <person name="Tisserant E."/>
            <person name="Crous P.W."/>
            <person name="Henrissat B."/>
            <person name="Nehls U."/>
            <person name="Egli S."/>
            <person name="Spatafora J.W."/>
            <person name="Grigoriev I.V."/>
            <person name="Martin F.M."/>
        </authorList>
    </citation>
    <scope>NUCLEOTIDE SEQUENCE [LARGE SCALE GENOMIC DNA]</scope>
    <source>
        <strain evidence="2 3">CBS 459.81</strain>
    </source>
</reference>
<evidence type="ECO:0000256" key="1">
    <source>
        <dbReference type="SAM" id="MobiDB-lite"/>
    </source>
</evidence>
<feature type="region of interest" description="Disordered" evidence="1">
    <location>
        <begin position="1"/>
        <end position="23"/>
    </location>
</feature>
<dbReference type="Gene3D" id="3.30.9.30">
    <property type="match status" value="1"/>
</dbReference>
<name>A0A8E2EKP2_9PEZI</name>